<evidence type="ECO:0000313" key="1">
    <source>
        <dbReference type="EMBL" id="MBL6447967.1"/>
    </source>
</evidence>
<keyword evidence="2" id="KW-1185">Reference proteome</keyword>
<dbReference type="EMBL" id="JAEUGD010000058">
    <property type="protein sequence ID" value="MBL6447967.1"/>
    <property type="molecule type" value="Genomic_DNA"/>
</dbReference>
<evidence type="ECO:0000313" key="2">
    <source>
        <dbReference type="Proteomes" id="UP000614216"/>
    </source>
</evidence>
<dbReference type="AlphaFoldDB" id="A0A937FZP0"/>
<accession>A0A937FZP0</accession>
<proteinExistence type="predicted"/>
<gene>
    <name evidence="1" type="ORF">JMN32_16745</name>
</gene>
<reference evidence="1" key="1">
    <citation type="submission" date="2021-01" db="EMBL/GenBank/DDBJ databases">
        <title>Fulvivirga kasyanovii gen. nov., sp nov., a novel member of the phylum Bacteroidetes isolated from seawater in a mussel farm.</title>
        <authorList>
            <person name="Zhao L.-H."/>
            <person name="Wang Z.-J."/>
        </authorList>
    </citation>
    <scope>NUCLEOTIDE SEQUENCE</scope>
    <source>
        <strain evidence="1">29W222</strain>
    </source>
</reference>
<sequence length="47" mass="5303">MNENKGWEEFKLGEAGKRISSLNRPKTKNPSGTWFSEGFLLSIVGFN</sequence>
<dbReference type="Proteomes" id="UP000614216">
    <property type="component" value="Unassembled WGS sequence"/>
</dbReference>
<protein>
    <submittedName>
        <fullName evidence="1">Uncharacterized protein</fullName>
    </submittedName>
</protein>
<comment type="caution">
    <text evidence="1">The sequence shown here is derived from an EMBL/GenBank/DDBJ whole genome shotgun (WGS) entry which is preliminary data.</text>
</comment>
<name>A0A937FZP0_9BACT</name>
<organism evidence="1 2">
    <name type="scientific">Fulvivirga marina</name>
    <dbReference type="NCBI Taxonomy" id="2494733"/>
    <lineage>
        <taxon>Bacteria</taxon>
        <taxon>Pseudomonadati</taxon>
        <taxon>Bacteroidota</taxon>
        <taxon>Cytophagia</taxon>
        <taxon>Cytophagales</taxon>
        <taxon>Fulvivirgaceae</taxon>
        <taxon>Fulvivirga</taxon>
    </lineage>
</organism>
<dbReference type="RefSeq" id="WP_202857508.1">
    <property type="nucleotide sequence ID" value="NZ_JAEUGD010000058.1"/>
</dbReference>